<dbReference type="Proteomes" id="UP000053825">
    <property type="component" value="Unassembled WGS sequence"/>
</dbReference>
<dbReference type="FunFam" id="3.90.280.10:FF:000006">
    <property type="entry name" value="protein D3"/>
    <property type="match status" value="1"/>
</dbReference>
<name>A0A0L7QKT9_9HYME</name>
<reference evidence="1 2" key="1">
    <citation type="submission" date="2015-07" db="EMBL/GenBank/DDBJ databases">
        <title>The genome of Habropoda laboriosa.</title>
        <authorList>
            <person name="Pan H."/>
            <person name="Kapheim K."/>
        </authorList>
    </citation>
    <scope>NUCLEOTIDE SEQUENCE [LARGE SCALE GENOMIC DNA]</scope>
    <source>
        <strain evidence="1">0110345459</strain>
    </source>
</reference>
<dbReference type="AlphaFoldDB" id="A0A0L7QKT9"/>
<dbReference type="Pfam" id="PF01161">
    <property type="entry name" value="PBP"/>
    <property type="match status" value="1"/>
</dbReference>
<evidence type="ECO:0000313" key="2">
    <source>
        <dbReference type="Proteomes" id="UP000053825"/>
    </source>
</evidence>
<dbReference type="PANTHER" id="PTHR11362:SF82">
    <property type="entry name" value="PHOSPHATIDYLETHANOLAMINE-BINDING PROTEIN 4"/>
    <property type="match status" value="1"/>
</dbReference>
<protein>
    <submittedName>
        <fullName evidence="1">Phosphatidylethanolamine-binding protein like protein F40A3.3</fullName>
    </submittedName>
</protein>
<accession>A0A0L7QKT9</accession>
<organism evidence="1 2">
    <name type="scientific">Habropoda laboriosa</name>
    <dbReference type="NCBI Taxonomy" id="597456"/>
    <lineage>
        <taxon>Eukaryota</taxon>
        <taxon>Metazoa</taxon>
        <taxon>Ecdysozoa</taxon>
        <taxon>Arthropoda</taxon>
        <taxon>Hexapoda</taxon>
        <taxon>Insecta</taxon>
        <taxon>Pterygota</taxon>
        <taxon>Neoptera</taxon>
        <taxon>Endopterygota</taxon>
        <taxon>Hymenoptera</taxon>
        <taxon>Apocrita</taxon>
        <taxon>Aculeata</taxon>
        <taxon>Apoidea</taxon>
        <taxon>Anthophila</taxon>
        <taxon>Apidae</taxon>
        <taxon>Habropoda</taxon>
    </lineage>
</organism>
<gene>
    <name evidence="1" type="ORF">WH47_11217</name>
</gene>
<dbReference type="InterPro" id="IPR008914">
    <property type="entry name" value="PEBP"/>
</dbReference>
<dbReference type="Gene3D" id="3.90.280.10">
    <property type="entry name" value="PEBP-like"/>
    <property type="match status" value="1"/>
</dbReference>
<proteinExistence type="predicted"/>
<dbReference type="EMBL" id="KQ414940">
    <property type="protein sequence ID" value="KOC59141.1"/>
    <property type="molecule type" value="Genomic_DNA"/>
</dbReference>
<dbReference type="OrthoDB" id="2506647at2759"/>
<dbReference type="PANTHER" id="PTHR11362">
    <property type="entry name" value="PHOSPHATIDYLETHANOLAMINE-BINDING PROTEIN"/>
    <property type="match status" value="1"/>
</dbReference>
<sequence length="182" mass="20398">MAEALKTHGVVPDVIDKVPQNVLNVTYPNKLTVDIGKVLTPTQVKDPPTVTWDADANGYYTVCMTDPDAPSRKEPKFREWHHWLVGNIPGSDISKGEVLSEYVGSGPPKDTGLHRYVFLLYKQPAKLTFDEPRLTNRSADNRGKFSIRKFAAKYKLGDPIAGNMYQAEFDDYVPLLYKQLGA</sequence>
<dbReference type="STRING" id="597456.A0A0L7QKT9"/>
<dbReference type="SUPFAM" id="SSF49777">
    <property type="entry name" value="PEBP-like"/>
    <property type="match status" value="1"/>
</dbReference>
<keyword evidence="2" id="KW-1185">Reference proteome</keyword>
<dbReference type="InterPro" id="IPR036610">
    <property type="entry name" value="PEBP-like_sf"/>
</dbReference>
<evidence type="ECO:0000313" key="1">
    <source>
        <dbReference type="EMBL" id="KOC59141.1"/>
    </source>
</evidence>
<dbReference type="InterPro" id="IPR035810">
    <property type="entry name" value="PEBP_euk"/>
</dbReference>
<dbReference type="CDD" id="cd00866">
    <property type="entry name" value="PEBP_euk"/>
    <property type="match status" value="1"/>
</dbReference>